<protein>
    <submittedName>
        <fullName evidence="1">Peptidase</fullName>
    </submittedName>
</protein>
<evidence type="ECO:0000313" key="1">
    <source>
        <dbReference type="EMBL" id="GGP22227.1"/>
    </source>
</evidence>
<name>A0A830GX54_9CREN</name>
<dbReference type="SUPFAM" id="SSF51556">
    <property type="entry name" value="Metallo-dependent hydrolases"/>
    <property type="match status" value="1"/>
</dbReference>
<reference evidence="1" key="1">
    <citation type="journal article" date="2014" name="Int. J. Syst. Evol. Microbiol.">
        <title>Complete genome sequence of Corynebacterium casei LMG S-19264T (=DSM 44701T), isolated from a smear-ripened cheese.</title>
        <authorList>
            <consortium name="US DOE Joint Genome Institute (JGI-PGF)"/>
            <person name="Walter F."/>
            <person name="Albersmeier A."/>
            <person name="Kalinowski J."/>
            <person name="Ruckert C."/>
        </authorList>
    </citation>
    <scope>NUCLEOTIDE SEQUENCE</scope>
    <source>
        <strain evidence="1">JCM 10088</strain>
    </source>
</reference>
<keyword evidence="2" id="KW-1185">Reference proteome</keyword>
<organism evidence="1 2">
    <name type="scientific">Thermocladium modestius</name>
    <dbReference type="NCBI Taxonomy" id="62609"/>
    <lineage>
        <taxon>Archaea</taxon>
        <taxon>Thermoproteota</taxon>
        <taxon>Thermoprotei</taxon>
        <taxon>Thermoproteales</taxon>
        <taxon>Thermoproteaceae</taxon>
        <taxon>Thermocladium</taxon>
    </lineage>
</organism>
<dbReference type="InterPro" id="IPR008257">
    <property type="entry name" value="Pept_M19"/>
</dbReference>
<reference evidence="1" key="2">
    <citation type="submission" date="2020-09" db="EMBL/GenBank/DDBJ databases">
        <authorList>
            <person name="Sun Q."/>
            <person name="Ohkuma M."/>
        </authorList>
    </citation>
    <scope>NUCLEOTIDE SEQUENCE</scope>
    <source>
        <strain evidence="1">JCM 10088</strain>
    </source>
</reference>
<proteinExistence type="predicted"/>
<gene>
    <name evidence="1" type="ORF">GCM10007981_17440</name>
</gene>
<dbReference type="PROSITE" id="PS51365">
    <property type="entry name" value="RENAL_DIPEPTIDASE_2"/>
    <property type="match status" value="1"/>
</dbReference>
<evidence type="ECO:0000313" key="2">
    <source>
        <dbReference type="Proteomes" id="UP000610960"/>
    </source>
</evidence>
<dbReference type="PANTHER" id="PTHR10443:SF12">
    <property type="entry name" value="DIPEPTIDASE"/>
    <property type="match status" value="1"/>
</dbReference>
<dbReference type="PANTHER" id="PTHR10443">
    <property type="entry name" value="MICROSOMAL DIPEPTIDASE"/>
    <property type="match status" value="1"/>
</dbReference>
<accession>A0A830GX54</accession>
<dbReference type="AlphaFoldDB" id="A0A830GX54"/>
<dbReference type="InterPro" id="IPR032466">
    <property type="entry name" value="Metal_Hydrolase"/>
</dbReference>
<sequence>MVSTMRLADLHEDLAYASMRADVINGNAQSSISMLRNFEHALVFAAVFPRVELRGVGKTARPALMKLLLEQVRFYLELERAGLVNIVRREGDLRPGINLLLSIEGADVLGDAGDLLLLRELGVRAIGITWNEDNRFASSCMTRKDYGLTGEGEELVRLANELGVIVDVAHASKRTVLDVASISKKPVIASHANAAALKGHKRNLDDEEIEAIVRTGGVIGVTAIRETLPSPTIQGMVDNLKYIGESFGWGHVAVGTDMLGIDETPSGFENILMISKLVEAVGHGDELWENPLRVVNETLRADRVKNT</sequence>
<dbReference type="GO" id="GO:0006508">
    <property type="term" value="P:proteolysis"/>
    <property type="evidence" value="ECO:0007669"/>
    <property type="project" value="InterPro"/>
</dbReference>
<dbReference type="Proteomes" id="UP000610960">
    <property type="component" value="Unassembled WGS sequence"/>
</dbReference>
<dbReference type="Gene3D" id="3.20.20.140">
    <property type="entry name" value="Metal-dependent hydrolases"/>
    <property type="match status" value="1"/>
</dbReference>
<comment type="caution">
    <text evidence="1">The sequence shown here is derived from an EMBL/GenBank/DDBJ whole genome shotgun (WGS) entry which is preliminary data.</text>
</comment>
<dbReference type="GO" id="GO:0070573">
    <property type="term" value="F:metallodipeptidase activity"/>
    <property type="evidence" value="ECO:0007669"/>
    <property type="project" value="InterPro"/>
</dbReference>
<dbReference type="Pfam" id="PF01244">
    <property type="entry name" value="Peptidase_M19"/>
    <property type="match status" value="1"/>
</dbReference>
<dbReference type="EMBL" id="BMNL01000004">
    <property type="protein sequence ID" value="GGP22227.1"/>
    <property type="molecule type" value="Genomic_DNA"/>
</dbReference>